<reference evidence="10" key="1">
    <citation type="journal article" date="2014" name="Int. J. Syst. Evol. Microbiol.">
        <title>Complete genome sequence of Corynebacterium casei LMG S-19264T (=DSM 44701T), isolated from a smear-ripened cheese.</title>
        <authorList>
            <consortium name="US DOE Joint Genome Institute (JGI-PGF)"/>
            <person name="Walter F."/>
            <person name="Albersmeier A."/>
            <person name="Kalinowski J."/>
            <person name="Ruckert C."/>
        </authorList>
    </citation>
    <scope>NUCLEOTIDE SEQUENCE</scope>
    <source>
        <strain evidence="10">KCTC 12870</strain>
    </source>
</reference>
<keyword evidence="4 7" id="KW-0808">Transferase</keyword>
<evidence type="ECO:0000256" key="1">
    <source>
        <dbReference type="ARBA" id="ARBA00022490"/>
    </source>
</evidence>
<feature type="binding site" evidence="7 8">
    <location>
        <position position="66"/>
    </location>
    <ligand>
        <name>S-adenosyl-L-methionine</name>
        <dbReference type="ChEBI" id="CHEBI:59789"/>
    </ligand>
</feature>
<dbReference type="GO" id="GO:0052908">
    <property type="term" value="F:16S rRNA (adenine(1518)-N(6)/adenine(1519)-N(6))-dimethyltransferase activity"/>
    <property type="evidence" value="ECO:0007669"/>
    <property type="project" value="UniProtKB-EC"/>
</dbReference>
<dbReference type="SMART" id="SM00650">
    <property type="entry name" value="rADc"/>
    <property type="match status" value="1"/>
</dbReference>
<dbReference type="SUPFAM" id="SSF53335">
    <property type="entry name" value="S-adenosyl-L-methionine-dependent methyltransferases"/>
    <property type="match status" value="1"/>
</dbReference>
<dbReference type="AlphaFoldDB" id="A0A8J3GCK9"/>
<feature type="domain" description="Ribosomal RNA adenine methylase transferase N-terminal" evidence="9">
    <location>
        <begin position="46"/>
        <end position="218"/>
    </location>
</feature>
<evidence type="ECO:0000256" key="4">
    <source>
        <dbReference type="ARBA" id="ARBA00022679"/>
    </source>
</evidence>
<evidence type="ECO:0000256" key="2">
    <source>
        <dbReference type="ARBA" id="ARBA00022552"/>
    </source>
</evidence>
<feature type="binding site" evidence="7 8">
    <location>
        <position position="39"/>
    </location>
    <ligand>
        <name>S-adenosyl-L-methionine</name>
        <dbReference type="ChEBI" id="CHEBI:59789"/>
    </ligand>
</feature>
<keyword evidence="6 7" id="KW-0694">RNA-binding</keyword>
<comment type="catalytic activity">
    <reaction evidence="7">
        <text>adenosine(1518)/adenosine(1519) in 16S rRNA + 4 S-adenosyl-L-methionine = N(6)-dimethyladenosine(1518)/N(6)-dimethyladenosine(1519) in 16S rRNA + 4 S-adenosyl-L-homocysteine + 4 H(+)</text>
        <dbReference type="Rhea" id="RHEA:19609"/>
        <dbReference type="Rhea" id="RHEA-COMP:10232"/>
        <dbReference type="Rhea" id="RHEA-COMP:10233"/>
        <dbReference type="ChEBI" id="CHEBI:15378"/>
        <dbReference type="ChEBI" id="CHEBI:57856"/>
        <dbReference type="ChEBI" id="CHEBI:59789"/>
        <dbReference type="ChEBI" id="CHEBI:74411"/>
        <dbReference type="ChEBI" id="CHEBI:74493"/>
        <dbReference type="EC" id="2.1.1.182"/>
    </reaction>
</comment>
<sequence>MLASSEGVTLNADMPLSPSDTRALLERLGHRPNKRLGQNFLIDGNIVRKSLELAYLQPDDCVVEIGPGLGTLSSALLEAGAQVWAIEFDPRLHDNLANTLAPEWPDKFHLIHGDAIDHPRAGFALQNNYKIIANLPYAISTPWMEKILAGPLPDRLVLMLQKEAADRFTATPGHKNYGAISVFIEASYQRRPGHRVARQCFYPTPDVDSTLLHLERLPDAFHFNTAQRETIRAIFTQRRKQIGSLVNKHQRASELRPWLKELAALGIPETTRPEAIPLNGWRKMPVLVSS</sequence>
<dbReference type="NCBIfam" id="TIGR00755">
    <property type="entry name" value="ksgA"/>
    <property type="match status" value="1"/>
</dbReference>
<dbReference type="Gene3D" id="1.10.8.100">
    <property type="entry name" value="Ribosomal RNA adenine dimethylase-like, domain 2"/>
    <property type="match status" value="1"/>
</dbReference>
<dbReference type="PROSITE" id="PS01131">
    <property type="entry name" value="RRNA_A_DIMETH"/>
    <property type="match status" value="1"/>
</dbReference>
<keyword evidence="2 7" id="KW-0698">rRNA processing</keyword>
<dbReference type="InterPro" id="IPR020598">
    <property type="entry name" value="rRNA_Ade_methylase_Trfase_N"/>
</dbReference>
<evidence type="ECO:0000256" key="3">
    <source>
        <dbReference type="ARBA" id="ARBA00022603"/>
    </source>
</evidence>
<dbReference type="GO" id="GO:0005829">
    <property type="term" value="C:cytosol"/>
    <property type="evidence" value="ECO:0007669"/>
    <property type="project" value="TreeGrafter"/>
</dbReference>
<comment type="subcellular location">
    <subcellularLocation>
        <location evidence="7">Cytoplasm</location>
    </subcellularLocation>
</comment>
<dbReference type="InterPro" id="IPR029063">
    <property type="entry name" value="SAM-dependent_MTases_sf"/>
</dbReference>
<dbReference type="HAMAP" id="MF_00607">
    <property type="entry name" value="16SrRNA_methyltr_A"/>
    <property type="match status" value="1"/>
</dbReference>
<dbReference type="InterPro" id="IPR023165">
    <property type="entry name" value="rRNA_Ade_diMease-like_C"/>
</dbReference>
<evidence type="ECO:0000256" key="8">
    <source>
        <dbReference type="PROSITE-ProRule" id="PRU01026"/>
    </source>
</evidence>
<keyword evidence="3 7" id="KW-0489">Methyltransferase</keyword>
<evidence type="ECO:0000313" key="10">
    <source>
        <dbReference type="EMBL" id="GHB95063.1"/>
    </source>
</evidence>
<accession>A0A8J3GCK9</accession>
<feature type="binding site" evidence="7 8">
    <location>
        <position position="114"/>
    </location>
    <ligand>
        <name>S-adenosyl-L-methionine</name>
        <dbReference type="ChEBI" id="CHEBI:59789"/>
    </ligand>
</feature>
<gene>
    <name evidence="7 10" type="primary">rsmA</name>
    <name evidence="7" type="synonym">ksgA</name>
    <name evidence="10" type="ORF">GCM10007047_08330</name>
</gene>
<dbReference type="InterPro" id="IPR020596">
    <property type="entry name" value="rRNA_Ade_Mease_Trfase_CS"/>
</dbReference>
<dbReference type="CDD" id="cd02440">
    <property type="entry name" value="AdoMet_MTases"/>
    <property type="match status" value="1"/>
</dbReference>
<dbReference type="PANTHER" id="PTHR11727">
    <property type="entry name" value="DIMETHYLADENOSINE TRANSFERASE"/>
    <property type="match status" value="1"/>
</dbReference>
<dbReference type="Pfam" id="PF00398">
    <property type="entry name" value="RrnaAD"/>
    <property type="match status" value="1"/>
</dbReference>
<dbReference type="EC" id="2.1.1.182" evidence="7"/>
<evidence type="ECO:0000313" key="11">
    <source>
        <dbReference type="Proteomes" id="UP000642829"/>
    </source>
</evidence>
<dbReference type="InterPro" id="IPR011530">
    <property type="entry name" value="rRNA_adenine_dimethylase"/>
</dbReference>
<dbReference type="PROSITE" id="PS51689">
    <property type="entry name" value="SAM_RNA_A_N6_MT"/>
    <property type="match status" value="1"/>
</dbReference>
<dbReference type="EMBL" id="BMXG01000004">
    <property type="protein sequence ID" value="GHB95063.1"/>
    <property type="molecule type" value="Genomic_DNA"/>
</dbReference>
<keyword evidence="1 7" id="KW-0963">Cytoplasm</keyword>
<keyword evidence="5 7" id="KW-0949">S-adenosyl-L-methionine</keyword>
<comment type="similarity">
    <text evidence="7">Belongs to the class I-like SAM-binding methyltransferase superfamily. rRNA adenine N(6)-methyltransferase family. RsmA subfamily.</text>
</comment>
<dbReference type="InterPro" id="IPR001737">
    <property type="entry name" value="KsgA/Erm"/>
</dbReference>
<dbReference type="Gene3D" id="3.40.50.150">
    <property type="entry name" value="Vaccinia Virus protein VP39"/>
    <property type="match status" value="1"/>
</dbReference>
<comment type="caution">
    <text evidence="10">The sequence shown here is derived from an EMBL/GenBank/DDBJ whole genome shotgun (WGS) entry which is preliminary data.</text>
</comment>
<dbReference type="PANTHER" id="PTHR11727:SF7">
    <property type="entry name" value="DIMETHYLADENOSINE TRANSFERASE-RELATED"/>
    <property type="match status" value="1"/>
</dbReference>
<organism evidence="10 11">
    <name type="scientific">Cerasicoccus arenae</name>
    <dbReference type="NCBI Taxonomy" id="424488"/>
    <lineage>
        <taxon>Bacteria</taxon>
        <taxon>Pseudomonadati</taxon>
        <taxon>Verrucomicrobiota</taxon>
        <taxon>Opitutia</taxon>
        <taxon>Puniceicoccales</taxon>
        <taxon>Cerasicoccaceae</taxon>
        <taxon>Cerasicoccus</taxon>
    </lineage>
</organism>
<name>A0A8J3GCK9_9BACT</name>
<evidence type="ECO:0000259" key="9">
    <source>
        <dbReference type="SMART" id="SM00650"/>
    </source>
</evidence>
<dbReference type="Proteomes" id="UP000642829">
    <property type="component" value="Unassembled WGS sequence"/>
</dbReference>
<keyword evidence="11" id="KW-1185">Reference proteome</keyword>
<dbReference type="GO" id="GO:0003723">
    <property type="term" value="F:RNA binding"/>
    <property type="evidence" value="ECO:0007669"/>
    <property type="project" value="UniProtKB-UniRule"/>
</dbReference>
<proteinExistence type="inferred from homology"/>
<feature type="binding site" evidence="7 8">
    <location>
        <position position="87"/>
    </location>
    <ligand>
        <name>S-adenosyl-L-methionine</name>
        <dbReference type="ChEBI" id="CHEBI:59789"/>
    </ligand>
</feature>
<evidence type="ECO:0000256" key="5">
    <source>
        <dbReference type="ARBA" id="ARBA00022691"/>
    </source>
</evidence>
<protein>
    <recommendedName>
        <fullName evidence="7">Ribosomal RNA small subunit methyltransferase A</fullName>
        <ecNumber evidence="7">2.1.1.182</ecNumber>
    </recommendedName>
    <alternativeName>
        <fullName evidence="7">16S rRNA (adenine(1518)-N(6)/adenine(1519)-N(6))-dimethyltransferase</fullName>
    </alternativeName>
    <alternativeName>
        <fullName evidence="7">16S rRNA dimethyladenosine transferase</fullName>
    </alternativeName>
    <alternativeName>
        <fullName evidence="7">16S rRNA dimethylase</fullName>
    </alternativeName>
    <alternativeName>
        <fullName evidence="7">S-adenosylmethionine-6-N', N'-adenosyl(rRNA) dimethyltransferase</fullName>
    </alternativeName>
</protein>
<evidence type="ECO:0000256" key="6">
    <source>
        <dbReference type="ARBA" id="ARBA00022884"/>
    </source>
</evidence>
<evidence type="ECO:0000256" key="7">
    <source>
        <dbReference type="HAMAP-Rule" id="MF_00607"/>
    </source>
</evidence>
<reference evidence="10" key="2">
    <citation type="submission" date="2020-09" db="EMBL/GenBank/DDBJ databases">
        <authorList>
            <person name="Sun Q."/>
            <person name="Kim S."/>
        </authorList>
    </citation>
    <scope>NUCLEOTIDE SEQUENCE</scope>
    <source>
        <strain evidence="10">KCTC 12870</strain>
    </source>
</reference>
<feature type="binding site" evidence="7 8">
    <location>
        <position position="134"/>
    </location>
    <ligand>
        <name>S-adenosyl-L-methionine</name>
        <dbReference type="ChEBI" id="CHEBI:59789"/>
    </ligand>
</feature>
<feature type="binding site" evidence="7 8">
    <location>
        <position position="41"/>
    </location>
    <ligand>
        <name>S-adenosyl-L-methionine</name>
        <dbReference type="ChEBI" id="CHEBI:59789"/>
    </ligand>
</feature>
<comment type="function">
    <text evidence="7">Specifically dimethylates two adjacent adenosines (A1518 and A1519) in the loop of a conserved hairpin near the 3'-end of 16S rRNA in the 30S particle. May play a critical role in biogenesis of 30S subunits.</text>
</comment>